<protein>
    <recommendedName>
        <fullName evidence="1">Amidohydrolase 3 domain-containing protein</fullName>
    </recommendedName>
</protein>
<dbReference type="EMBL" id="BARS01039565">
    <property type="protein sequence ID" value="GAG20392.1"/>
    <property type="molecule type" value="Genomic_DNA"/>
</dbReference>
<dbReference type="GO" id="GO:0005829">
    <property type="term" value="C:cytosol"/>
    <property type="evidence" value="ECO:0007669"/>
    <property type="project" value="TreeGrafter"/>
</dbReference>
<dbReference type="InterPro" id="IPR013108">
    <property type="entry name" value="Amidohydro_3"/>
</dbReference>
<dbReference type="InterPro" id="IPR032466">
    <property type="entry name" value="Metal_Hydrolase"/>
</dbReference>
<evidence type="ECO:0000259" key="1">
    <source>
        <dbReference type="Pfam" id="PF07969"/>
    </source>
</evidence>
<accession>X0WB05</accession>
<dbReference type="AlphaFoldDB" id="X0WB05"/>
<feature type="domain" description="Amidohydrolase 3" evidence="1">
    <location>
        <begin position="43"/>
        <end position="172"/>
    </location>
</feature>
<name>X0WB05_9ZZZZ</name>
<sequence>MLDVLIKGGTIVDGTGTPSRKGDVGIRDGEIVAIGAIDEEARQTIDAAGKVVAPGFVDVHTHYDAQAFWDGTLSPSPFHGVTSVIGGNCGFSIAPLSPEAGEYLMKMLSRVEGMPLESLEEGVPWNWQSFGEYLDQLEGRLSINAGFMVGHSAIRRTVMGERAVGSEANEDELKEMV</sequence>
<gene>
    <name evidence="2" type="ORF">S01H1_60411</name>
</gene>
<dbReference type="PANTHER" id="PTHR11647">
    <property type="entry name" value="HYDRANTOINASE/DIHYDROPYRIMIDINASE FAMILY MEMBER"/>
    <property type="match status" value="1"/>
</dbReference>
<dbReference type="Gene3D" id="3.20.20.140">
    <property type="entry name" value="Metal-dependent hydrolases"/>
    <property type="match status" value="1"/>
</dbReference>
<dbReference type="InterPro" id="IPR011059">
    <property type="entry name" value="Metal-dep_hydrolase_composite"/>
</dbReference>
<proteinExistence type="predicted"/>
<dbReference type="PANTHER" id="PTHR11647:SF1">
    <property type="entry name" value="COLLAPSIN RESPONSE MEDIATOR PROTEIN"/>
    <property type="match status" value="1"/>
</dbReference>
<reference evidence="2" key="1">
    <citation type="journal article" date="2014" name="Front. Microbiol.">
        <title>High frequency of phylogenetically diverse reductive dehalogenase-homologous genes in deep subseafloor sedimentary metagenomes.</title>
        <authorList>
            <person name="Kawai M."/>
            <person name="Futagami T."/>
            <person name="Toyoda A."/>
            <person name="Takaki Y."/>
            <person name="Nishi S."/>
            <person name="Hori S."/>
            <person name="Arai W."/>
            <person name="Tsubouchi T."/>
            <person name="Morono Y."/>
            <person name="Uchiyama I."/>
            <person name="Ito T."/>
            <person name="Fujiyama A."/>
            <person name="Inagaki F."/>
            <person name="Takami H."/>
        </authorList>
    </citation>
    <scope>NUCLEOTIDE SEQUENCE</scope>
    <source>
        <strain evidence="2">Expedition CK06-06</strain>
    </source>
</reference>
<dbReference type="InterPro" id="IPR050378">
    <property type="entry name" value="Metallo-dep_Hydrolases_sf"/>
</dbReference>
<dbReference type="GO" id="GO:0016812">
    <property type="term" value="F:hydrolase activity, acting on carbon-nitrogen (but not peptide) bonds, in cyclic amides"/>
    <property type="evidence" value="ECO:0007669"/>
    <property type="project" value="TreeGrafter"/>
</dbReference>
<dbReference type="SUPFAM" id="SSF51338">
    <property type="entry name" value="Composite domain of metallo-dependent hydrolases"/>
    <property type="match status" value="1"/>
</dbReference>
<feature type="non-terminal residue" evidence="2">
    <location>
        <position position="177"/>
    </location>
</feature>
<dbReference type="Pfam" id="PF07969">
    <property type="entry name" value="Amidohydro_3"/>
    <property type="match status" value="1"/>
</dbReference>
<comment type="caution">
    <text evidence="2">The sequence shown here is derived from an EMBL/GenBank/DDBJ whole genome shotgun (WGS) entry which is preliminary data.</text>
</comment>
<dbReference type="SUPFAM" id="SSF51556">
    <property type="entry name" value="Metallo-dependent hydrolases"/>
    <property type="match status" value="1"/>
</dbReference>
<organism evidence="2">
    <name type="scientific">marine sediment metagenome</name>
    <dbReference type="NCBI Taxonomy" id="412755"/>
    <lineage>
        <taxon>unclassified sequences</taxon>
        <taxon>metagenomes</taxon>
        <taxon>ecological metagenomes</taxon>
    </lineage>
</organism>
<evidence type="ECO:0000313" key="2">
    <source>
        <dbReference type="EMBL" id="GAG20392.1"/>
    </source>
</evidence>